<name>A0A9P4JDS7_9PLEO</name>
<dbReference type="InterPro" id="IPR001810">
    <property type="entry name" value="F-box_dom"/>
</dbReference>
<evidence type="ECO:0000313" key="2">
    <source>
        <dbReference type="EMBL" id="KAF2197597.1"/>
    </source>
</evidence>
<dbReference type="AlphaFoldDB" id="A0A9P4JDS7"/>
<gene>
    <name evidence="2" type="ORF">GQ43DRAFT_475308</name>
</gene>
<evidence type="ECO:0000313" key="3">
    <source>
        <dbReference type="Proteomes" id="UP000799536"/>
    </source>
</evidence>
<evidence type="ECO:0000259" key="1">
    <source>
        <dbReference type="SMART" id="SM00256"/>
    </source>
</evidence>
<feature type="domain" description="F-box" evidence="1">
    <location>
        <begin position="191"/>
        <end position="230"/>
    </location>
</feature>
<protein>
    <recommendedName>
        <fullName evidence="1">F-box domain-containing protein</fullName>
    </recommendedName>
</protein>
<proteinExistence type="predicted"/>
<sequence>MLSIGVSVVGKNKGVNDRREGFMHLGSPLAVGVNREVMLSLNYSKFKSTEDVYFEVGCVLLQHEWEAPWILSWVDHLSEDHIVGYGLPLWVPRWDEVRTLVIWRLLGTGITLANEVKSSNPGSITTNCSHPMVWIRPAFTLGPDDRESLPRISPNTPNIGFDNDDIETLVASIASSHAKSQSFPHSLPRLLPELLLHILLEVPPTHILPFRLLSRVFRDLVDAHIFYSYLTPLKLVSGKGVVTVALQFLYDYRGSPCWKAWATFDAILRDESIQNSQRGPAIWSGAYAQFRVKNMWLLSQFPQSKVLSYVSMEALTILRLRKMWLGPWTIYLDEIVNDTAIPGLTYDPETNIISFK</sequence>
<dbReference type="InterPro" id="IPR036047">
    <property type="entry name" value="F-box-like_dom_sf"/>
</dbReference>
<accession>A0A9P4JDS7</accession>
<dbReference type="EMBL" id="ML994218">
    <property type="protein sequence ID" value="KAF2197597.1"/>
    <property type="molecule type" value="Genomic_DNA"/>
</dbReference>
<reference evidence="2" key="1">
    <citation type="journal article" date="2020" name="Stud. Mycol.">
        <title>101 Dothideomycetes genomes: a test case for predicting lifestyles and emergence of pathogens.</title>
        <authorList>
            <person name="Haridas S."/>
            <person name="Albert R."/>
            <person name="Binder M."/>
            <person name="Bloem J."/>
            <person name="Labutti K."/>
            <person name="Salamov A."/>
            <person name="Andreopoulos B."/>
            <person name="Baker S."/>
            <person name="Barry K."/>
            <person name="Bills G."/>
            <person name="Bluhm B."/>
            <person name="Cannon C."/>
            <person name="Castanera R."/>
            <person name="Culley D."/>
            <person name="Daum C."/>
            <person name="Ezra D."/>
            <person name="Gonzalez J."/>
            <person name="Henrissat B."/>
            <person name="Kuo A."/>
            <person name="Liang C."/>
            <person name="Lipzen A."/>
            <person name="Lutzoni F."/>
            <person name="Magnuson J."/>
            <person name="Mondo S."/>
            <person name="Nolan M."/>
            <person name="Ohm R."/>
            <person name="Pangilinan J."/>
            <person name="Park H.-J."/>
            <person name="Ramirez L."/>
            <person name="Alfaro M."/>
            <person name="Sun H."/>
            <person name="Tritt A."/>
            <person name="Yoshinaga Y."/>
            <person name="Zwiers L.-H."/>
            <person name="Turgeon B."/>
            <person name="Goodwin S."/>
            <person name="Spatafora J."/>
            <person name="Crous P."/>
            <person name="Grigoriev I."/>
        </authorList>
    </citation>
    <scope>NUCLEOTIDE SEQUENCE</scope>
    <source>
        <strain evidence="2">ATCC 74209</strain>
    </source>
</reference>
<keyword evidence="3" id="KW-1185">Reference proteome</keyword>
<dbReference type="Proteomes" id="UP000799536">
    <property type="component" value="Unassembled WGS sequence"/>
</dbReference>
<dbReference type="Pfam" id="PF00646">
    <property type="entry name" value="F-box"/>
    <property type="match status" value="1"/>
</dbReference>
<organism evidence="2 3">
    <name type="scientific">Delitschia confertaspora ATCC 74209</name>
    <dbReference type="NCBI Taxonomy" id="1513339"/>
    <lineage>
        <taxon>Eukaryota</taxon>
        <taxon>Fungi</taxon>
        <taxon>Dikarya</taxon>
        <taxon>Ascomycota</taxon>
        <taxon>Pezizomycotina</taxon>
        <taxon>Dothideomycetes</taxon>
        <taxon>Pleosporomycetidae</taxon>
        <taxon>Pleosporales</taxon>
        <taxon>Delitschiaceae</taxon>
        <taxon>Delitschia</taxon>
    </lineage>
</organism>
<dbReference type="SMART" id="SM00256">
    <property type="entry name" value="FBOX"/>
    <property type="match status" value="1"/>
</dbReference>
<dbReference type="SUPFAM" id="SSF81383">
    <property type="entry name" value="F-box domain"/>
    <property type="match status" value="1"/>
</dbReference>
<comment type="caution">
    <text evidence="2">The sequence shown here is derived from an EMBL/GenBank/DDBJ whole genome shotgun (WGS) entry which is preliminary data.</text>
</comment>